<reference evidence="1" key="1">
    <citation type="submission" date="2022-07" db="EMBL/GenBank/DDBJ databases">
        <title>Pseudosulfitobacter sp. strain AP-MA-4, whole genome sequence.</title>
        <authorList>
            <person name="Jiang Y."/>
        </authorList>
    </citation>
    <scope>NUCLEOTIDE SEQUENCE</scope>
    <source>
        <strain evidence="1">AP-MA-4</strain>
    </source>
</reference>
<dbReference type="RefSeq" id="WP_258294103.1">
    <property type="nucleotide sequence ID" value="NZ_JANKJG010000004.1"/>
</dbReference>
<dbReference type="EMBL" id="JANKJG010000004">
    <property type="protein sequence ID" value="MCR8826409.1"/>
    <property type="molecule type" value="Genomic_DNA"/>
</dbReference>
<organism evidence="1 2">
    <name type="scientific">Pseudosulfitobacter koreensis</name>
    <dbReference type="NCBI Taxonomy" id="2968472"/>
    <lineage>
        <taxon>Bacteria</taxon>
        <taxon>Pseudomonadati</taxon>
        <taxon>Pseudomonadota</taxon>
        <taxon>Alphaproteobacteria</taxon>
        <taxon>Rhodobacterales</taxon>
        <taxon>Roseobacteraceae</taxon>
        <taxon>Pseudosulfitobacter</taxon>
    </lineage>
</organism>
<keyword evidence="2" id="KW-1185">Reference proteome</keyword>
<name>A0ABT1YZU5_9RHOB</name>
<evidence type="ECO:0000313" key="1">
    <source>
        <dbReference type="EMBL" id="MCR8826409.1"/>
    </source>
</evidence>
<gene>
    <name evidence="1" type="ORF">NTA49_07660</name>
</gene>
<evidence type="ECO:0000313" key="2">
    <source>
        <dbReference type="Proteomes" id="UP001165396"/>
    </source>
</evidence>
<comment type="caution">
    <text evidence="1">The sequence shown here is derived from an EMBL/GenBank/DDBJ whole genome shotgun (WGS) entry which is preliminary data.</text>
</comment>
<evidence type="ECO:0008006" key="3">
    <source>
        <dbReference type="Google" id="ProtNLM"/>
    </source>
</evidence>
<accession>A0ABT1YZU5</accession>
<proteinExistence type="predicted"/>
<dbReference type="Proteomes" id="UP001165396">
    <property type="component" value="Unassembled WGS sequence"/>
</dbReference>
<sequence>MRSKLPGLKILKMLRNAVQGPSAKLAFDGVIDTSAAAKRPQRAAVPDLAPALSIPCPDPTGEDRACDMHQSSGLRMARQEDWAGVSAAIHAAEAACERTPGGMPVADLIAFGARSDVVSAAEHALLSGRPAKDAPLLEGIIALEEMLAEFPDDYAIATIVTMTHLDIGWAWRGTGWSSEVPLRNREAFDAHFDRARDILEGFPAEEFNSPLLAAAHCMLRSGLPTDTRRLVTSYERLIALDPLNARALRNFGTHLLPRWHGTVQELEVQARRMASSTHAQWGAGGYTWVMLDAIAQDDAACSQLDVAFFIEGLHDILNRRDDPHTVNLLAAYCANTMGMTLDAADDVAFVRGQIADCAKWIIRRHLTELHPMIWAHAARGFDNNLRVRCPDRFAAAGAADAHRILCDMFRRELSQGNRVVFTDRGAELEPS</sequence>
<protein>
    <recommendedName>
        <fullName evidence="3">DUF4034 domain-containing protein</fullName>
    </recommendedName>
</protein>